<dbReference type="EMBL" id="JADHSG010000007">
    <property type="protein sequence ID" value="MBL6903541.1"/>
    <property type="molecule type" value="Genomic_DNA"/>
</dbReference>
<evidence type="ECO:0000256" key="1">
    <source>
        <dbReference type="SAM" id="Phobius"/>
    </source>
</evidence>
<dbReference type="InterPro" id="IPR019253">
    <property type="entry name" value="DUF2244_TM"/>
</dbReference>
<feature type="transmembrane region" description="Helical" evidence="1">
    <location>
        <begin position="53"/>
        <end position="72"/>
    </location>
</feature>
<dbReference type="Pfam" id="PF10003">
    <property type="entry name" value="DUF2244"/>
    <property type="match status" value="1"/>
</dbReference>
<dbReference type="Proteomes" id="UP000705230">
    <property type="component" value="Unassembled WGS sequence"/>
</dbReference>
<gene>
    <name evidence="2" type="ORF">ISR29_05000</name>
</gene>
<reference evidence="2" key="1">
    <citation type="submission" date="2020-10" db="EMBL/GenBank/DDBJ databases">
        <title>Microbiome of the Black Sea water column analyzed by genome centric metagenomics.</title>
        <authorList>
            <person name="Cabello-Yeves P.J."/>
            <person name="Callieri C."/>
            <person name="Picazo A."/>
            <person name="Mehrshad M."/>
            <person name="Haro-Moreno J.M."/>
            <person name="Roda-Garcia J."/>
            <person name="Dzembekova N."/>
            <person name="Slabakova V."/>
            <person name="Slabakova N."/>
            <person name="Moncheva S."/>
            <person name="Rodriguez-Valera F."/>
        </authorList>
    </citation>
    <scope>NUCLEOTIDE SEQUENCE</scope>
    <source>
        <strain evidence="2">BS30m-G43</strain>
    </source>
</reference>
<proteinExistence type="predicted"/>
<keyword evidence="1" id="KW-1133">Transmembrane helix</keyword>
<keyword evidence="1" id="KW-0472">Membrane</keyword>
<protein>
    <submittedName>
        <fullName evidence="2">DUF2244 domain-containing protein</fullName>
    </submittedName>
</protein>
<name>A0A937M2N6_9GAMM</name>
<evidence type="ECO:0000313" key="3">
    <source>
        <dbReference type="Proteomes" id="UP000705230"/>
    </source>
</evidence>
<keyword evidence="1" id="KW-0812">Transmembrane</keyword>
<sequence length="163" mass="18791">MISVKKINEKNFEILIKPNSSLNGWQRVFFLLSIFILCGGIAVTFYFVGATMILPFAGIELAAVFLAFYLNFKWSEQKELVTLSLDHVVVEKGRNQKEYTWKEFRTFTAFEVNKNKKDEINLGFKSKGQAVIIGDFLNIDDKEELQYEIAKIINHLNELNPTT</sequence>
<comment type="caution">
    <text evidence="2">The sequence shown here is derived from an EMBL/GenBank/DDBJ whole genome shotgun (WGS) entry which is preliminary data.</text>
</comment>
<dbReference type="AlphaFoldDB" id="A0A937M2N6"/>
<evidence type="ECO:0000313" key="2">
    <source>
        <dbReference type="EMBL" id="MBL6903541.1"/>
    </source>
</evidence>
<organism evidence="2 3">
    <name type="scientific">SAR86 cluster bacterium</name>
    <dbReference type="NCBI Taxonomy" id="2030880"/>
    <lineage>
        <taxon>Bacteria</taxon>
        <taxon>Pseudomonadati</taxon>
        <taxon>Pseudomonadota</taxon>
        <taxon>Gammaproteobacteria</taxon>
        <taxon>SAR86 cluster</taxon>
    </lineage>
</organism>
<accession>A0A937M2N6</accession>
<feature type="transmembrane region" description="Helical" evidence="1">
    <location>
        <begin position="28"/>
        <end position="47"/>
    </location>
</feature>